<dbReference type="InterPro" id="IPR050275">
    <property type="entry name" value="PGM_Phosphatase"/>
</dbReference>
<dbReference type="EMBL" id="CP002345">
    <property type="protein sequence ID" value="ADQ78951.1"/>
    <property type="molecule type" value="Genomic_DNA"/>
</dbReference>
<dbReference type="PANTHER" id="PTHR48100:SF59">
    <property type="entry name" value="ADENOSYLCOBALAMIN_ALPHA-RIBAZOLE PHOSPHATASE"/>
    <property type="match status" value="1"/>
</dbReference>
<dbReference type="OrthoDB" id="9782128at2"/>
<dbReference type="InterPro" id="IPR029033">
    <property type="entry name" value="His_PPase_superfam"/>
</dbReference>
<protein>
    <recommendedName>
        <fullName evidence="1">Alpha-ribazole phosphatase</fullName>
        <ecNumber evidence="1">3.1.3.73</ecNumber>
    </recommendedName>
</protein>
<dbReference type="InterPro" id="IPR017578">
    <property type="entry name" value="Ribazole_CobC"/>
</dbReference>
<dbReference type="Proteomes" id="UP000008718">
    <property type="component" value="Chromosome"/>
</dbReference>
<reference key="1">
    <citation type="submission" date="2010-11" db="EMBL/GenBank/DDBJ databases">
        <title>The complete genome of Paludibacter propionicigenes DSM 17365.</title>
        <authorList>
            <consortium name="US DOE Joint Genome Institute (JGI-PGF)"/>
            <person name="Lucas S."/>
            <person name="Copeland A."/>
            <person name="Lapidus A."/>
            <person name="Bruce D."/>
            <person name="Goodwin L."/>
            <person name="Pitluck S."/>
            <person name="Kyrpides N."/>
            <person name="Mavromatis K."/>
            <person name="Ivanova N."/>
            <person name="Munk A.C."/>
            <person name="Brettin T."/>
            <person name="Detter J.C."/>
            <person name="Han C."/>
            <person name="Tapia R."/>
            <person name="Land M."/>
            <person name="Hauser L."/>
            <person name="Markowitz V."/>
            <person name="Cheng J.-F."/>
            <person name="Hugenholtz P."/>
            <person name="Woyke T."/>
            <person name="Wu D."/>
            <person name="Gronow S."/>
            <person name="Wellnitz S."/>
            <person name="Brambilla E."/>
            <person name="Klenk H.-P."/>
            <person name="Eisen J.A."/>
        </authorList>
    </citation>
    <scope>NUCLEOTIDE SEQUENCE</scope>
    <source>
        <strain>WB4</strain>
    </source>
</reference>
<dbReference type="RefSeq" id="WP_013444320.1">
    <property type="nucleotide sequence ID" value="NC_014734.1"/>
</dbReference>
<dbReference type="STRING" id="694427.Palpr_0797"/>
<gene>
    <name evidence="2" type="ordered locus">Palpr_0797</name>
</gene>
<dbReference type="Gene3D" id="3.40.50.1240">
    <property type="entry name" value="Phosphoglycerate mutase-like"/>
    <property type="match status" value="1"/>
</dbReference>
<dbReference type="KEGG" id="ppn:Palpr_0797"/>
<dbReference type="SMART" id="SM00855">
    <property type="entry name" value="PGAM"/>
    <property type="match status" value="1"/>
</dbReference>
<accession>E4T2K7</accession>
<evidence type="ECO:0000313" key="3">
    <source>
        <dbReference type="Proteomes" id="UP000008718"/>
    </source>
</evidence>
<sequence>MEITLIRHTSVDVEPGICYGQSDVGVSVEFEKEANAVRSKLREQTFDCIYSSPLSRCLKLADYCGYSNPVIDKRLMEIDFGAWEMKRWSDIKDPQLQRWFDDWLAEKPTRGESFNDMIRRVDKFISEIERHSYQKVAIFTHAGVIRAACIINKQFSAAEAFNYKVNYGDCIKIII</sequence>
<reference evidence="2 3" key="2">
    <citation type="journal article" date="2011" name="Stand. Genomic Sci.">
        <title>Complete genome sequence of Paludibacter propionicigenes type strain (WB4).</title>
        <authorList>
            <person name="Gronow S."/>
            <person name="Munk C."/>
            <person name="Lapidus A."/>
            <person name="Nolan M."/>
            <person name="Lucas S."/>
            <person name="Hammon N."/>
            <person name="Deshpande S."/>
            <person name="Cheng J.F."/>
            <person name="Tapia R."/>
            <person name="Han C."/>
            <person name="Goodwin L."/>
            <person name="Pitluck S."/>
            <person name="Liolios K."/>
            <person name="Ivanova N."/>
            <person name="Mavromatis K."/>
            <person name="Mikhailova N."/>
            <person name="Pati A."/>
            <person name="Chen A."/>
            <person name="Palaniappan K."/>
            <person name="Land M."/>
            <person name="Hauser L."/>
            <person name="Chang Y.J."/>
            <person name="Jeffries C.D."/>
            <person name="Brambilla E."/>
            <person name="Rohde M."/>
            <person name="Goker M."/>
            <person name="Detter J.C."/>
            <person name="Woyke T."/>
            <person name="Bristow J."/>
            <person name="Eisen J.A."/>
            <person name="Markowitz V."/>
            <person name="Hugenholtz P."/>
            <person name="Kyrpides N.C."/>
            <person name="Klenk H.P."/>
        </authorList>
    </citation>
    <scope>NUCLEOTIDE SEQUENCE [LARGE SCALE GENOMIC DNA]</scope>
    <source>
        <strain evidence="3">DSM 17365 / JCM 13257 / WB4</strain>
    </source>
</reference>
<dbReference type="GO" id="GO:0043755">
    <property type="term" value="F:alpha-ribazole phosphatase activity"/>
    <property type="evidence" value="ECO:0007669"/>
    <property type="project" value="UniProtKB-UniRule"/>
</dbReference>
<dbReference type="GO" id="GO:0005737">
    <property type="term" value="C:cytoplasm"/>
    <property type="evidence" value="ECO:0007669"/>
    <property type="project" value="TreeGrafter"/>
</dbReference>
<dbReference type="EC" id="3.1.3.73" evidence="1"/>
<dbReference type="CDD" id="cd07067">
    <property type="entry name" value="HP_PGM_like"/>
    <property type="match status" value="1"/>
</dbReference>
<dbReference type="GO" id="GO:0009236">
    <property type="term" value="P:cobalamin biosynthetic process"/>
    <property type="evidence" value="ECO:0007669"/>
    <property type="project" value="UniProtKB-UniRule"/>
</dbReference>
<dbReference type="AlphaFoldDB" id="E4T2K7"/>
<dbReference type="SUPFAM" id="SSF53254">
    <property type="entry name" value="Phosphoglycerate mutase-like"/>
    <property type="match status" value="1"/>
</dbReference>
<keyword evidence="3" id="KW-1185">Reference proteome</keyword>
<evidence type="ECO:0000256" key="1">
    <source>
        <dbReference type="NCBIfam" id="TIGR03162"/>
    </source>
</evidence>
<dbReference type="Pfam" id="PF00300">
    <property type="entry name" value="His_Phos_1"/>
    <property type="match status" value="1"/>
</dbReference>
<name>E4T2K7_PALPW</name>
<dbReference type="InterPro" id="IPR013078">
    <property type="entry name" value="His_Pase_superF_clade-1"/>
</dbReference>
<dbReference type="HOGENOM" id="CLU_033323_8_3_10"/>
<evidence type="ECO:0000313" key="2">
    <source>
        <dbReference type="EMBL" id="ADQ78951.1"/>
    </source>
</evidence>
<dbReference type="PANTHER" id="PTHR48100">
    <property type="entry name" value="BROAD-SPECIFICITY PHOSPHATASE YOR283W-RELATED"/>
    <property type="match status" value="1"/>
</dbReference>
<dbReference type="NCBIfam" id="TIGR03162">
    <property type="entry name" value="ribazole_cobC"/>
    <property type="match status" value="1"/>
</dbReference>
<proteinExistence type="predicted"/>
<organism evidence="2 3">
    <name type="scientific">Paludibacter propionicigenes (strain DSM 17365 / JCM 13257 / WB4)</name>
    <dbReference type="NCBI Taxonomy" id="694427"/>
    <lineage>
        <taxon>Bacteria</taxon>
        <taxon>Pseudomonadati</taxon>
        <taxon>Bacteroidota</taxon>
        <taxon>Bacteroidia</taxon>
        <taxon>Bacteroidales</taxon>
        <taxon>Paludibacteraceae</taxon>
        <taxon>Paludibacter</taxon>
    </lineage>
</organism>
<dbReference type="eggNOG" id="COG0406">
    <property type="taxonomic scope" value="Bacteria"/>
</dbReference>